<name>A0A7I8V5V7_9ANNE</name>
<dbReference type="Gene3D" id="2.60.120.470">
    <property type="entry name" value="PITH domain"/>
    <property type="match status" value="1"/>
</dbReference>
<evidence type="ECO:0000256" key="1">
    <source>
        <dbReference type="ARBA" id="ARBA00025788"/>
    </source>
</evidence>
<dbReference type="InterPro" id="IPR010400">
    <property type="entry name" value="PITH_dom"/>
</dbReference>
<dbReference type="EMBL" id="CAJFCJ010000002">
    <property type="protein sequence ID" value="CAD5111603.1"/>
    <property type="molecule type" value="Genomic_DNA"/>
</dbReference>
<reference evidence="3 4" key="1">
    <citation type="submission" date="2020-08" db="EMBL/GenBank/DDBJ databases">
        <authorList>
            <person name="Hejnol A."/>
        </authorList>
    </citation>
    <scope>NUCLEOTIDE SEQUENCE [LARGE SCALE GENOMIC DNA]</scope>
</reference>
<dbReference type="FunFam" id="2.60.120.470:FF:000002">
    <property type="entry name" value="PITH domain-containing protein 1"/>
    <property type="match status" value="1"/>
</dbReference>
<dbReference type="Pfam" id="PF06201">
    <property type="entry name" value="PITH"/>
    <property type="match status" value="1"/>
</dbReference>
<dbReference type="InterPro" id="IPR045099">
    <property type="entry name" value="PITH1-like"/>
</dbReference>
<feature type="domain" description="PITH" evidence="2">
    <location>
        <begin position="16"/>
        <end position="188"/>
    </location>
</feature>
<dbReference type="InterPro" id="IPR008979">
    <property type="entry name" value="Galactose-bd-like_sf"/>
</dbReference>
<comment type="caution">
    <text evidence="3">The sequence shown here is derived from an EMBL/GenBank/DDBJ whole genome shotgun (WGS) entry which is preliminary data.</text>
</comment>
<accession>A0A7I8V5V7</accession>
<dbReference type="AlphaFoldDB" id="A0A7I8V5V7"/>
<dbReference type="GO" id="GO:0080090">
    <property type="term" value="P:regulation of primary metabolic process"/>
    <property type="evidence" value="ECO:0007669"/>
    <property type="project" value="UniProtKB-ARBA"/>
</dbReference>
<dbReference type="InterPro" id="IPR037047">
    <property type="entry name" value="PITH_dom_sf"/>
</dbReference>
<protein>
    <submittedName>
        <fullName evidence="3">DgyrCDS898</fullName>
    </submittedName>
</protein>
<dbReference type="GO" id="GO:0005737">
    <property type="term" value="C:cytoplasm"/>
    <property type="evidence" value="ECO:0007669"/>
    <property type="project" value="UniProtKB-ARBA"/>
</dbReference>
<dbReference type="GO" id="GO:0060255">
    <property type="term" value="P:regulation of macromolecule metabolic process"/>
    <property type="evidence" value="ECO:0007669"/>
    <property type="project" value="UniProtKB-ARBA"/>
</dbReference>
<dbReference type="Proteomes" id="UP000549394">
    <property type="component" value="Unassembled WGS sequence"/>
</dbReference>
<evidence type="ECO:0000313" key="3">
    <source>
        <dbReference type="EMBL" id="CAD5111603.1"/>
    </source>
</evidence>
<dbReference type="PANTHER" id="PTHR12175:SF1">
    <property type="entry name" value="PITH DOMAIN-CONTAINING PROTEIN 1"/>
    <property type="match status" value="1"/>
</dbReference>
<dbReference type="PROSITE" id="PS51532">
    <property type="entry name" value="PITH"/>
    <property type="match status" value="1"/>
</dbReference>
<dbReference type="OrthoDB" id="2635at2759"/>
<proteinExistence type="inferred from homology"/>
<keyword evidence="4" id="KW-1185">Reference proteome</keyword>
<evidence type="ECO:0000259" key="2">
    <source>
        <dbReference type="PROSITE" id="PS51532"/>
    </source>
</evidence>
<dbReference type="SUPFAM" id="SSF49785">
    <property type="entry name" value="Galactose-binding domain-like"/>
    <property type="match status" value="1"/>
</dbReference>
<comment type="similarity">
    <text evidence="1">Belongs to the PITHD1 family.</text>
</comment>
<evidence type="ECO:0000313" key="4">
    <source>
        <dbReference type="Proteomes" id="UP000549394"/>
    </source>
</evidence>
<organism evidence="3 4">
    <name type="scientific">Dimorphilus gyrociliatus</name>
    <dbReference type="NCBI Taxonomy" id="2664684"/>
    <lineage>
        <taxon>Eukaryota</taxon>
        <taxon>Metazoa</taxon>
        <taxon>Spiralia</taxon>
        <taxon>Lophotrochozoa</taxon>
        <taxon>Annelida</taxon>
        <taxon>Polychaeta</taxon>
        <taxon>Polychaeta incertae sedis</taxon>
        <taxon>Dinophilidae</taxon>
        <taxon>Dimorphilus</taxon>
    </lineage>
</organism>
<gene>
    <name evidence="3" type="ORF">DGYR_LOCUS871</name>
</gene>
<dbReference type="GO" id="GO:0005634">
    <property type="term" value="C:nucleus"/>
    <property type="evidence" value="ECO:0007669"/>
    <property type="project" value="TreeGrafter"/>
</dbReference>
<dbReference type="GO" id="GO:0045654">
    <property type="term" value="P:positive regulation of megakaryocyte differentiation"/>
    <property type="evidence" value="ECO:0007669"/>
    <property type="project" value="UniProtKB-ARBA"/>
</dbReference>
<dbReference type="PANTHER" id="PTHR12175">
    <property type="entry name" value="AD039 HT014 THIOREDOXIN FAMILY TRP26"/>
    <property type="match status" value="1"/>
</dbReference>
<sequence length="207" mass="23278">MSGGDSCGHSHAHHDISDSDKGAQFSLYLKIDKERVTCLNESVAGSGKNVFKPWEERLNTDLLVESDLDEELLFNIPFAGIVKLKGIIVVGGEDDYHPNKMRLFKNRPQMTFDDVRGQADEEFDMQPDHSGILEYSTKVARFGSIESLSIHFPSNFGADTTKIYYIGLRGDFTEMKRHGVTITTYEARANPADHKTDSFDSVNHQIF</sequence>